<feature type="transmembrane region" description="Helical" evidence="2">
    <location>
        <begin position="37"/>
        <end position="65"/>
    </location>
</feature>
<feature type="domain" description="Peptidase M56" evidence="3">
    <location>
        <begin position="152"/>
        <end position="252"/>
    </location>
</feature>
<dbReference type="OrthoDB" id="1522859at2"/>
<feature type="transmembrane region" description="Helical" evidence="2">
    <location>
        <begin position="6"/>
        <end position="25"/>
    </location>
</feature>
<dbReference type="PANTHER" id="PTHR34978">
    <property type="entry name" value="POSSIBLE SENSOR-TRANSDUCER PROTEIN BLAR"/>
    <property type="match status" value="1"/>
</dbReference>
<dbReference type="Proteomes" id="UP000002297">
    <property type="component" value="Chromosome"/>
</dbReference>
<keyword evidence="2" id="KW-0472">Membrane</keyword>
<feature type="compositionally biased region" description="Low complexity" evidence="1">
    <location>
        <begin position="296"/>
        <end position="306"/>
    </location>
</feature>
<keyword evidence="2" id="KW-0812">Transmembrane</keyword>
<protein>
    <recommendedName>
        <fullName evidence="3">Peptidase M56 domain-containing protein</fullName>
    </recommendedName>
</protein>
<dbReference type="Pfam" id="PF05569">
    <property type="entry name" value="Peptidase_M56"/>
    <property type="match status" value="1"/>
</dbReference>
<accession>A3U8L5</accession>
<evidence type="ECO:0000313" key="5">
    <source>
        <dbReference type="Proteomes" id="UP000002297"/>
    </source>
</evidence>
<sequence length="563" mass="63345">MDTLVFFLLKSATIIGLFVLVYGICLQKETLFKANRYFLIGGLISAICIPLVTITKIVYVAPVTLEGTLLNNITPIAEQGFQPNWWLVALTIYSIGVAIVGGRFVIQLFSLKRFILNKNSLNKNGINYIKVQDNIAPFSFLNYIICNPSLHSSNELALILKHEEIHVKQYHTLDVILANLLITLQWFNPLAWVYKNNIEQNLEFLADCSTVDTSICKRDYQLAMVRTSARNSYPEITTNFYQSFIKKRIIMLNKSASNRKSLWKMSLIAPLLLGFIFTFNVKTIAQEHSAVSETQSIASTSSNIESSESESPKTELITITQRSKATSSRELVEFVVMNVSTKEDLKTIEDKFSTYDAKVNFKNIKREGNRITALKLVINYKDDSQNYAFKNTKGIQAFSIQLDTKEQKVTIKQHSEPALNVDSTISHSTHIKDNSKEVIVISDNANHVGNNHNVIEVKTDQDDQDIVYYINEKVVTKANVDALQPDHIASVNVVKNDGTGEVRIILKDGNAKPNVVSKDITYFIDGKISSKEKVDALDKDSIERVDVTKNNNTGEVRVTLKKG</sequence>
<keyword evidence="2" id="KW-1133">Transmembrane helix</keyword>
<evidence type="ECO:0000313" key="4">
    <source>
        <dbReference type="EMBL" id="EAP88582.1"/>
    </source>
</evidence>
<name>A3U8L5_CROAH</name>
<reference evidence="4 5" key="1">
    <citation type="journal article" date="2010" name="J. Bacteriol.">
        <title>The complete genome sequence of Croceibacter atlanticus HTCC2559T.</title>
        <authorList>
            <person name="Oh H.M."/>
            <person name="Kang I."/>
            <person name="Ferriera S."/>
            <person name="Giovannoni S.J."/>
            <person name="Cho J.C."/>
        </authorList>
    </citation>
    <scope>NUCLEOTIDE SEQUENCE [LARGE SCALE GENOMIC DNA]</scope>
    <source>
        <strain evidence="5">ATCC BAA-628 / HTCC2559 / KCTC 12090</strain>
    </source>
</reference>
<dbReference type="InterPro" id="IPR008756">
    <property type="entry name" value="Peptidase_M56"/>
</dbReference>
<gene>
    <name evidence="4" type="ordered locus">CA2559_07465</name>
</gene>
<feature type="transmembrane region" description="Helical" evidence="2">
    <location>
        <begin position="85"/>
        <end position="106"/>
    </location>
</feature>
<dbReference type="GeneID" id="89453265"/>
<dbReference type="InterPro" id="IPR052173">
    <property type="entry name" value="Beta-lactam_resp_regulator"/>
</dbReference>
<organism evidence="4 5">
    <name type="scientific">Croceibacter atlanticus (strain ATCC BAA-628 / JCM 21780 / CIP 108009 / IAM 15332 / KCTC 12090 / HTCC2559)</name>
    <dbReference type="NCBI Taxonomy" id="216432"/>
    <lineage>
        <taxon>Bacteria</taxon>
        <taxon>Pseudomonadati</taxon>
        <taxon>Bacteroidota</taxon>
        <taxon>Flavobacteriia</taxon>
        <taxon>Flavobacteriales</taxon>
        <taxon>Flavobacteriaceae</taxon>
        <taxon>Croceibacter</taxon>
    </lineage>
</organism>
<dbReference type="AlphaFoldDB" id="A3U8L5"/>
<evidence type="ECO:0000256" key="1">
    <source>
        <dbReference type="SAM" id="MobiDB-lite"/>
    </source>
</evidence>
<keyword evidence="5" id="KW-1185">Reference proteome</keyword>
<dbReference type="STRING" id="216432.CA2559_07465"/>
<dbReference type="CDD" id="cd07341">
    <property type="entry name" value="M56_BlaR1_MecR1_like"/>
    <property type="match status" value="1"/>
</dbReference>
<feature type="transmembrane region" description="Helical" evidence="2">
    <location>
        <begin position="261"/>
        <end position="279"/>
    </location>
</feature>
<dbReference type="EMBL" id="CP002046">
    <property type="protein sequence ID" value="EAP88582.1"/>
    <property type="molecule type" value="Genomic_DNA"/>
</dbReference>
<feature type="region of interest" description="Disordered" evidence="1">
    <location>
        <begin position="296"/>
        <end position="316"/>
    </location>
</feature>
<dbReference type="PANTHER" id="PTHR34978:SF3">
    <property type="entry name" value="SLR0241 PROTEIN"/>
    <property type="match status" value="1"/>
</dbReference>
<evidence type="ECO:0000259" key="3">
    <source>
        <dbReference type="Pfam" id="PF05569"/>
    </source>
</evidence>
<dbReference type="HOGENOM" id="CLU_013798_3_0_10"/>
<dbReference type="KEGG" id="cat:CA2559_07465"/>
<dbReference type="RefSeq" id="WP_013187250.1">
    <property type="nucleotide sequence ID" value="NC_014230.1"/>
</dbReference>
<proteinExistence type="predicted"/>
<evidence type="ECO:0000256" key="2">
    <source>
        <dbReference type="SAM" id="Phobius"/>
    </source>
</evidence>
<dbReference type="eggNOG" id="COG4219">
    <property type="taxonomic scope" value="Bacteria"/>
</dbReference>